<accession>A0A9P3GDY1</accession>
<organism evidence="1 2">
    <name type="scientific">Phanerochaete sordida</name>
    <dbReference type="NCBI Taxonomy" id="48140"/>
    <lineage>
        <taxon>Eukaryota</taxon>
        <taxon>Fungi</taxon>
        <taxon>Dikarya</taxon>
        <taxon>Basidiomycota</taxon>
        <taxon>Agaricomycotina</taxon>
        <taxon>Agaricomycetes</taxon>
        <taxon>Polyporales</taxon>
        <taxon>Phanerochaetaceae</taxon>
        <taxon>Phanerochaete</taxon>
    </lineage>
</organism>
<comment type="caution">
    <text evidence="1">The sequence shown here is derived from an EMBL/GenBank/DDBJ whole genome shotgun (WGS) entry which is preliminary data.</text>
</comment>
<evidence type="ECO:0000313" key="2">
    <source>
        <dbReference type="Proteomes" id="UP000703269"/>
    </source>
</evidence>
<protein>
    <submittedName>
        <fullName evidence="1">Uncharacterized protein</fullName>
    </submittedName>
</protein>
<dbReference type="AlphaFoldDB" id="A0A9P3GDY1"/>
<gene>
    <name evidence="1" type="ORF">PsYK624_093000</name>
</gene>
<sequence>MLGGLPLRTFGRRGSHSDVDEARVLPLAEAQFRIAPRLLPHRPFVIGGPAETCPPSRALCG</sequence>
<proteinExistence type="predicted"/>
<dbReference type="EMBL" id="BPQB01000030">
    <property type="protein sequence ID" value="GJE93141.1"/>
    <property type="molecule type" value="Genomic_DNA"/>
</dbReference>
<keyword evidence="2" id="KW-1185">Reference proteome</keyword>
<reference evidence="1 2" key="1">
    <citation type="submission" date="2021-08" db="EMBL/GenBank/DDBJ databases">
        <title>Draft Genome Sequence of Phanerochaete sordida strain YK-624.</title>
        <authorList>
            <person name="Mori T."/>
            <person name="Dohra H."/>
            <person name="Suzuki T."/>
            <person name="Kawagishi H."/>
            <person name="Hirai H."/>
        </authorList>
    </citation>
    <scope>NUCLEOTIDE SEQUENCE [LARGE SCALE GENOMIC DNA]</scope>
    <source>
        <strain evidence="1 2">YK-624</strain>
    </source>
</reference>
<dbReference type="Proteomes" id="UP000703269">
    <property type="component" value="Unassembled WGS sequence"/>
</dbReference>
<evidence type="ECO:0000313" key="1">
    <source>
        <dbReference type="EMBL" id="GJE93141.1"/>
    </source>
</evidence>
<name>A0A9P3GDY1_9APHY</name>